<keyword evidence="3" id="KW-0695">RNA-directed DNA polymerase</keyword>
<dbReference type="Proteomes" id="UP001151760">
    <property type="component" value="Unassembled WGS sequence"/>
</dbReference>
<reference evidence="3" key="2">
    <citation type="submission" date="2022-01" db="EMBL/GenBank/DDBJ databases">
        <authorList>
            <person name="Yamashiro T."/>
            <person name="Shiraishi A."/>
            <person name="Satake H."/>
            <person name="Nakayama K."/>
        </authorList>
    </citation>
    <scope>NUCLEOTIDE SEQUENCE</scope>
</reference>
<proteinExistence type="predicted"/>
<reference evidence="3" key="1">
    <citation type="journal article" date="2022" name="Int. J. Mol. Sci.">
        <title>Draft Genome of Tanacetum Coccineum: Genomic Comparison of Closely Related Tanacetum-Family Plants.</title>
        <authorList>
            <person name="Yamashiro T."/>
            <person name="Shiraishi A."/>
            <person name="Nakayama K."/>
            <person name="Satake H."/>
        </authorList>
    </citation>
    <scope>NUCLEOTIDE SEQUENCE</scope>
</reference>
<dbReference type="GO" id="GO:0003964">
    <property type="term" value="F:RNA-directed DNA polymerase activity"/>
    <property type="evidence" value="ECO:0007669"/>
    <property type="project" value="UniProtKB-KW"/>
</dbReference>
<dbReference type="InterPro" id="IPR057670">
    <property type="entry name" value="SH3_retrovirus"/>
</dbReference>
<dbReference type="Pfam" id="PF07727">
    <property type="entry name" value="RVT_2"/>
    <property type="match status" value="1"/>
</dbReference>
<evidence type="ECO:0000313" key="4">
    <source>
        <dbReference type="Proteomes" id="UP001151760"/>
    </source>
</evidence>
<keyword evidence="4" id="KW-1185">Reference proteome</keyword>
<keyword evidence="3" id="KW-0548">Nucleotidyltransferase</keyword>
<organism evidence="3 4">
    <name type="scientific">Tanacetum coccineum</name>
    <dbReference type="NCBI Taxonomy" id="301880"/>
    <lineage>
        <taxon>Eukaryota</taxon>
        <taxon>Viridiplantae</taxon>
        <taxon>Streptophyta</taxon>
        <taxon>Embryophyta</taxon>
        <taxon>Tracheophyta</taxon>
        <taxon>Spermatophyta</taxon>
        <taxon>Magnoliopsida</taxon>
        <taxon>eudicotyledons</taxon>
        <taxon>Gunneridae</taxon>
        <taxon>Pentapetalae</taxon>
        <taxon>asterids</taxon>
        <taxon>campanulids</taxon>
        <taxon>Asterales</taxon>
        <taxon>Asteraceae</taxon>
        <taxon>Asteroideae</taxon>
        <taxon>Anthemideae</taxon>
        <taxon>Anthemidinae</taxon>
        <taxon>Tanacetum</taxon>
    </lineage>
</organism>
<evidence type="ECO:0000259" key="2">
    <source>
        <dbReference type="Pfam" id="PF25597"/>
    </source>
</evidence>
<gene>
    <name evidence="3" type="ORF">Tco_0906703</name>
</gene>
<dbReference type="EMBL" id="BQNB010014292">
    <property type="protein sequence ID" value="GJT26428.1"/>
    <property type="molecule type" value="Genomic_DNA"/>
</dbReference>
<accession>A0ABQ5CKF6</accession>
<dbReference type="InterPro" id="IPR013103">
    <property type="entry name" value="RVT_2"/>
</dbReference>
<protein>
    <submittedName>
        <fullName evidence="3">RNA-directed DNA polymerase</fullName>
    </submittedName>
</protein>
<feature type="domain" description="Retroviral polymerase SH3-like" evidence="2">
    <location>
        <begin position="92"/>
        <end position="145"/>
    </location>
</feature>
<comment type="caution">
    <text evidence="3">The sequence shown here is derived from an EMBL/GenBank/DDBJ whole genome shotgun (WGS) entry which is preliminary data.</text>
</comment>
<keyword evidence="3" id="KW-0808">Transferase</keyword>
<sequence>MIASVCRGKNALKVDKLSDLFHMLLPPTPIRERAHRRAKVQMKIILLQIKSRKPMQVLAHSKAVQNASFAIRNSISKRIVQNSRNAEAKLYNPQSRKLDLKTISCFFIGYPKRSKGYRFYCPSHSTRIVETRHAEFLENANNSGSSSFRRIEVQEARDETPIIYVPIPINTPLDTSTDHLIAQDHPNNPTNFDDYYTYLNEADFDLRKCNDPESFEDAITCDQSAHWREAIEDELNSMSKNNVWELAELPKGAKPVGCKWVYKTKLEPNGNVERYKGRLVAKGYTQKEGIDYKETFSFVSRKDSLRIVMALKKSLTMKFLGDASYVIDIEINRDDANGRLGLTKRHILIAYSIGFNMETIALPHVAPALKGDIFGSHQCPKTEVEYEEMK</sequence>
<dbReference type="Pfam" id="PF25597">
    <property type="entry name" value="SH3_retrovirus"/>
    <property type="match status" value="1"/>
</dbReference>
<name>A0ABQ5CKF6_9ASTR</name>
<evidence type="ECO:0000259" key="1">
    <source>
        <dbReference type="Pfam" id="PF07727"/>
    </source>
</evidence>
<feature type="domain" description="Reverse transcriptase Ty1/copia-type" evidence="1">
    <location>
        <begin position="241"/>
        <end position="312"/>
    </location>
</feature>
<evidence type="ECO:0000313" key="3">
    <source>
        <dbReference type="EMBL" id="GJT26428.1"/>
    </source>
</evidence>